<comment type="caution">
    <text evidence="1">The sequence shown here is derived from an EMBL/GenBank/DDBJ whole genome shotgun (WGS) entry which is preliminary data.</text>
</comment>
<gene>
    <name evidence="1" type="ORF">KDA27_19680</name>
</gene>
<evidence type="ECO:0000313" key="1">
    <source>
        <dbReference type="EMBL" id="MCA9758023.1"/>
    </source>
</evidence>
<protein>
    <submittedName>
        <fullName evidence="1">Nucleotidyltransferase domain-containing protein</fullName>
    </submittedName>
</protein>
<dbReference type="EMBL" id="JAGQHS010000137">
    <property type="protein sequence ID" value="MCA9758023.1"/>
    <property type="molecule type" value="Genomic_DNA"/>
</dbReference>
<dbReference type="AlphaFoldDB" id="A0A956NF99"/>
<proteinExistence type="predicted"/>
<evidence type="ECO:0000313" key="2">
    <source>
        <dbReference type="Proteomes" id="UP000739538"/>
    </source>
</evidence>
<dbReference type="PANTHER" id="PTHR34817">
    <property type="entry name" value="NUCLEOTIDYLTRANSFERASE"/>
    <property type="match status" value="1"/>
</dbReference>
<organism evidence="1 2">
    <name type="scientific">Eiseniibacteriota bacterium</name>
    <dbReference type="NCBI Taxonomy" id="2212470"/>
    <lineage>
        <taxon>Bacteria</taxon>
        <taxon>Candidatus Eiseniibacteriota</taxon>
    </lineage>
</organism>
<reference evidence="1" key="2">
    <citation type="journal article" date="2021" name="Microbiome">
        <title>Successional dynamics and alternative stable states in a saline activated sludge microbial community over 9 years.</title>
        <authorList>
            <person name="Wang Y."/>
            <person name="Ye J."/>
            <person name="Ju F."/>
            <person name="Liu L."/>
            <person name="Boyd J.A."/>
            <person name="Deng Y."/>
            <person name="Parks D.H."/>
            <person name="Jiang X."/>
            <person name="Yin X."/>
            <person name="Woodcroft B.J."/>
            <person name="Tyson G.W."/>
            <person name="Hugenholtz P."/>
            <person name="Polz M.F."/>
            <person name="Zhang T."/>
        </authorList>
    </citation>
    <scope>NUCLEOTIDE SEQUENCE</scope>
    <source>
        <strain evidence="1">HKST-UBA02</strain>
    </source>
</reference>
<dbReference type="PANTHER" id="PTHR34817:SF2">
    <property type="entry name" value="NUCLEOTIDYLTRANSFERASE"/>
    <property type="match status" value="1"/>
</dbReference>
<accession>A0A956NF99</accession>
<dbReference type="Proteomes" id="UP000739538">
    <property type="component" value="Unassembled WGS sequence"/>
</dbReference>
<dbReference type="Pfam" id="PF10127">
    <property type="entry name" value="RlaP"/>
    <property type="match status" value="1"/>
</dbReference>
<name>A0A956NF99_UNCEI</name>
<dbReference type="InterPro" id="IPR018775">
    <property type="entry name" value="RlaP"/>
</dbReference>
<sequence length="265" mass="30882">MDDHVRDHVRRTLERIEESEAVRVVYACESGSRAWGFESSDSDYDVRFLYVRPRDWYLSIDLERKRDVVELPVDPVWDFSGWDIRKALQLLHNSNPALLEWLGSPLVYSDDVRFSSVLQELAVKCHSPKSLTQHYFRMAERNWQACVRGDTVTAKKYLYVVRPLLATRWVLEGRGLPPVRFETVLANMEIDPALRLALEELIRRKRTQAEKDAESRIPAIDDFCQKETAHLSELVREVPHESRCDADQFSREFRALLGVFDGDES</sequence>
<reference evidence="1" key="1">
    <citation type="submission" date="2020-04" db="EMBL/GenBank/DDBJ databases">
        <authorList>
            <person name="Zhang T."/>
        </authorList>
    </citation>
    <scope>NUCLEOTIDE SEQUENCE</scope>
    <source>
        <strain evidence="1">HKST-UBA02</strain>
    </source>
</reference>